<organism evidence="1">
    <name type="scientific">Anisakis simplex</name>
    <name type="common">Herring worm</name>
    <dbReference type="NCBI Taxonomy" id="6269"/>
    <lineage>
        <taxon>Eukaryota</taxon>
        <taxon>Metazoa</taxon>
        <taxon>Ecdysozoa</taxon>
        <taxon>Nematoda</taxon>
        <taxon>Chromadorea</taxon>
        <taxon>Rhabditida</taxon>
        <taxon>Spirurina</taxon>
        <taxon>Ascaridomorpha</taxon>
        <taxon>Ascaridoidea</taxon>
        <taxon>Anisakidae</taxon>
        <taxon>Anisakis</taxon>
        <taxon>Anisakis simplex complex</taxon>
    </lineage>
</organism>
<reference evidence="1" key="1">
    <citation type="submission" date="2017-02" db="UniProtKB">
        <authorList>
            <consortium name="WormBaseParasite"/>
        </authorList>
    </citation>
    <scope>IDENTIFICATION</scope>
</reference>
<sequence>LEVKRLHQAAVGQPLQHLRLLHRQRLHHHLHPLILLM</sequence>
<proteinExistence type="predicted"/>
<name>A0A0M3JQ16_ANISI</name>
<protein>
    <submittedName>
        <fullName evidence="1">Uncharacterized protein</fullName>
    </submittedName>
</protein>
<dbReference type="WBParaSite" id="ASIM_0000976701-mRNA-1">
    <property type="protein sequence ID" value="ASIM_0000976701-mRNA-1"/>
    <property type="gene ID" value="ASIM_0000976701"/>
</dbReference>
<accession>A0A0M3JQ16</accession>
<dbReference type="AlphaFoldDB" id="A0A0M3JQ16"/>
<evidence type="ECO:0000313" key="1">
    <source>
        <dbReference type="WBParaSite" id="ASIM_0000976701-mRNA-1"/>
    </source>
</evidence>